<dbReference type="SUPFAM" id="SSF52540">
    <property type="entry name" value="P-loop containing nucleoside triphosphate hydrolases"/>
    <property type="match status" value="1"/>
</dbReference>
<feature type="region of interest" description="Disordered" evidence="1">
    <location>
        <begin position="366"/>
        <end position="420"/>
    </location>
</feature>
<evidence type="ECO:0000313" key="2">
    <source>
        <dbReference type="EMBL" id="MEJ5862290.1"/>
    </source>
</evidence>
<dbReference type="EMBL" id="JBBHLC010000005">
    <property type="protein sequence ID" value="MEJ5862290.1"/>
    <property type="molecule type" value="Genomic_DNA"/>
</dbReference>
<sequence>MATVRPAPIEDLESLAASQAADRFADALKQIFIPDQFSVDFILEVAGRAHAHSSRLASSRDYQSALYNPPEAEVFPLCLTGLAGVGKSETIKALRRVLPGPIHAISEHALSEHLLVSHWYSSARGKAGGRQQLADFLGGSSKLNQAKLLIECRRRAIHDGVSALILEELQHANTGAGTAKVTDLLLTVANIGVPTYYVANYSLVHRLKDRNNEDKQRLLSDPRVMLPEPPDSATWREYIQECVAVSNYRIVVDVEMLTIELYRWTFGLKRLVVLLLKQAYLEARQAGRYEIQMQDISRAYLSTSYSVNRADVGKLQELAIQPRPGKKRLDLICPFEIPMRTNVIAFAKRDREERYIQKVYESSRTADERASAASDTSTNLQTTADQPKRQKPRPKPTSKELAANFTALLDSTKKPTNPGE</sequence>
<keyword evidence="3" id="KW-1185">Reference proteome</keyword>
<reference evidence="2 3" key="1">
    <citation type="submission" date="2024-02" db="EMBL/GenBank/DDBJ databases">
        <title>Identification of pathogenicity and growth-promoting function of Pseudomonas putida variant.</title>
        <authorList>
            <person name="Sun J."/>
        </authorList>
    </citation>
    <scope>NUCLEOTIDE SEQUENCE [LARGE SCALE GENOMIC DNA]</scope>
    <source>
        <strain evidence="2 3">A03</strain>
    </source>
</reference>
<name>A0ABU8QNS9_9PSED</name>
<feature type="compositionally biased region" description="Polar residues" evidence="1">
    <location>
        <begin position="373"/>
        <end position="385"/>
    </location>
</feature>
<organism evidence="2 3">
    <name type="scientific">Pseudomonas farsensis</name>
    <dbReference type="NCBI Taxonomy" id="2745492"/>
    <lineage>
        <taxon>Bacteria</taxon>
        <taxon>Pseudomonadati</taxon>
        <taxon>Pseudomonadota</taxon>
        <taxon>Gammaproteobacteria</taxon>
        <taxon>Pseudomonadales</taxon>
        <taxon>Pseudomonadaceae</taxon>
        <taxon>Pseudomonas</taxon>
    </lineage>
</organism>
<dbReference type="Proteomes" id="UP001380290">
    <property type="component" value="Unassembled WGS sequence"/>
</dbReference>
<evidence type="ECO:0000313" key="3">
    <source>
        <dbReference type="Proteomes" id="UP001380290"/>
    </source>
</evidence>
<comment type="caution">
    <text evidence="2">The sequence shown here is derived from an EMBL/GenBank/DDBJ whole genome shotgun (WGS) entry which is preliminary data.</text>
</comment>
<proteinExistence type="predicted"/>
<evidence type="ECO:0000256" key="1">
    <source>
        <dbReference type="SAM" id="MobiDB-lite"/>
    </source>
</evidence>
<accession>A0ABU8QNS9</accession>
<protein>
    <submittedName>
        <fullName evidence="2">Transposase</fullName>
    </submittedName>
</protein>
<dbReference type="RefSeq" id="WP_339598308.1">
    <property type="nucleotide sequence ID" value="NZ_JBBHLC010000005.1"/>
</dbReference>
<dbReference type="InterPro" id="IPR027417">
    <property type="entry name" value="P-loop_NTPase"/>
</dbReference>
<gene>
    <name evidence="2" type="ORF">V7S98_03530</name>
</gene>